<feature type="transmembrane region" description="Helical" evidence="14">
    <location>
        <begin position="247"/>
        <end position="267"/>
    </location>
</feature>
<dbReference type="CDD" id="cd18541">
    <property type="entry name" value="ABC_6TM_TmrB_like"/>
    <property type="match status" value="1"/>
</dbReference>
<keyword evidence="18" id="KW-1185">Reference proteome</keyword>
<dbReference type="SMART" id="SM00382">
    <property type="entry name" value="AAA"/>
    <property type="match status" value="1"/>
</dbReference>
<evidence type="ECO:0000259" key="15">
    <source>
        <dbReference type="PROSITE" id="PS50893"/>
    </source>
</evidence>
<evidence type="ECO:0000313" key="17">
    <source>
        <dbReference type="EMBL" id="QCI26453.1"/>
    </source>
</evidence>
<dbReference type="OrthoDB" id="9806127at2"/>
<dbReference type="Pfam" id="PF00005">
    <property type="entry name" value="ABC_tran"/>
    <property type="match status" value="1"/>
</dbReference>
<keyword evidence="7" id="KW-0547">Nucleotide-binding</keyword>
<organism evidence="17 18">
    <name type="scientific">Buchnera aphidicola</name>
    <name type="common">Stegophylla sp.</name>
    <dbReference type="NCBI Taxonomy" id="2315800"/>
    <lineage>
        <taxon>Bacteria</taxon>
        <taxon>Pseudomonadati</taxon>
        <taxon>Pseudomonadota</taxon>
        <taxon>Gammaproteobacteria</taxon>
        <taxon>Enterobacterales</taxon>
        <taxon>Erwiniaceae</taxon>
        <taxon>Buchnera</taxon>
    </lineage>
</organism>
<dbReference type="AlphaFoldDB" id="A0A4D6YEL3"/>
<keyword evidence="6 14" id="KW-0812">Transmembrane</keyword>
<feature type="transmembrane region" description="Helical" evidence="14">
    <location>
        <begin position="126"/>
        <end position="151"/>
    </location>
</feature>
<dbReference type="RefSeq" id="WP_158351976.1">
    <property type="nucleotide sequence ID" value="NZ_CP032998.1"/>
</dbReference>
<keyword evidence="5" id="KW-1003">Cell membrane</keyword>
<keyword evidence="10 14" id="KW-1133">Transmembrane helix</keyword>
<dbReference type="Gene3D" id="1.20.1560.10">
    <property type="entry name" value="ABC transporter type 1, transmembrane domain"/>
    <property type="match status" value="1"/>
</dbReference>
<evidence type="ECO:0000256" key="11">
    <source>
        <dbReference type="ARBA" id="ARBA00023136"/>
    </source>
</evidence>
<evidence type="ECO:0000256" key="12">
    <source>
        <dbReference type="ARBA" id="ARBA00034018"/>
    </source>
</evidence>
<dbReference type="EMBL" id="CP032998">
    <property type="protein sequence ID" value="QCI26453.1"/>
    <property type="molecule type" value="Genomic_DNA"/>
</dbReference>
<dbReference type="PROSITE" id="PS00211">
    <property type="entry name" value="ABC_TRANSPORTER_1"/>
    <property type="match status" value="1"/>
</dbReference>
<feature type="transmembrane region" description="Helical" evidence="14">
    <location>
        <begin position="21"/>
        <end position="43"/>
    </location>
</feature>
<dbReference type="FunFam" id="1.20.1560.10:FF:000011">
    <property type="entry name" value="Multidrug ABC transporter ATP-binding protein"/>
    <property type="match status" value="1"/>
</dbReference>
<sequence>MKLFYQINWYFIKEWKRYIGSTILLIIISILQLLPPKLVGILIDSILNKQYNIKLYYWISIIILTSFSIYILRYIWRILLFGAAYQLAVELRVKIYSYLSKKNTIFYLNHRTGDLMARATSDVDRVVFAAGEGVLTLVDSLITGCSVLIIMITQINLFLTIVALLPMPIMAIIITKFGKQLHYAFKKSQASFSQLNNQTQESLTNIHTIKGFGLEQNEMKKFKTIAKYTSKKHIQVSKIDAKFDPTIHSAIVSSNLLAITFGSLLVWKNIITLGQLTSFMMYLGLMIWPTLALAWMFNILERGGAAWNRIQSIINKDFFIPNGNQTILDKHGKLIINILKFKFPNHNKTILKNISIKIDFNQIIGLCGPTGSGKSTLLNLIQGNFNIIKGDILYNKSSISNFKNICWKKKISVVNQNTILFSNTIKNNITLGHPNASQNDIEYVAKLANIHQDIINFPDGYHTHIGERGIMLSGGQKQRISIARALLLQSEILILDDALSAIDGQTQNRILKNIKYWKKNKHTIILTSHKLSIFNQVDNIFILDNGSIVQSGTHKKLMQYNNWYNKMYNQQKLIINY</sequence>
<name>A0A4D6YEL3_9GAMM</name>
<dbReference type="Gene3D" id="3.40.50.300">
    <property type="entry name" value="P-loop containing nucleotide triphosphate hydrolases"/>
    <property type="match status" value="1"/>
</dbReference>
<evidence type="ECO:0000259" key="16">
    <source>
        <dbReference type="PROSITE" id="PS50929"/>
    </source>
</evidence>
<feature type="transmembrane region" description="Helical" evidence="14">
    <location>
        <begin position="55"/>
        <end position="76"/>
    </location>
</feature>
<evidence type="ECO:0000256" key="10">
    <source>
        <dbReference type="ARBA" id="ARBA00022989"/>
    </source>
</evidence>
<evidence type="ECO:0000256" key="5">
    <source>
        <dbReference type="ARBA" id="ARBA00022475"/>
    </source>
</evidence>
<dbReference type="FunFam" id="3.40.50.300:FF:000221">
    <property type="entry name" value="Multidrug ABC transporter ATP-binding protein"/>
    <property type="match status" value="1"/>
</dbReference>
<gene>
    <name evidence="17" type="ORF">D9V79_01455</name>
</gene>
<evidence type="ECO:0000256" key="4">
    <source>
        <dbReference type="ARBA" id="ARBA00022448"/>
    </source>
</evidence>
<keyword evidence="11 14" id="KW-0472">Membrane</keyword>
<comment type="subcellular location">
    <subcellularLocation>
        <location evidence="1">Cell membrane</location>
        <topology evidence="1">Multi-pass membrane protein</topology>
    </subcellularLocation>
</comment>
<evidence type="ECO:0000256" key="3">
    <source>
        <dbReference type="ARBA" id="ARBA00012191"/>
    </source>
</evidence>
<dbReference type="Pfam" id="PF00664">
    <property type="entry name" value="ABC_membrane"/>
    <property type="match status" value="1"/>
</dbReference>
<evidence type="ECO:0000256" key="2">
    <source>
        <dbReference type="ARBA" id="ARBA00006526"/>
    </source>
</evidence>
<dbReference type="InterPro" id="IPR003439">
    <property type="entry name" value="ABC_transporter-like_ATP-bd"/>
</dbReference>
<dbReference type="SUPFAM" id="SSF90123">
    <property type="entry name" value="ABC transporter transmembrane region"/>
    <property type="match status" value="1"/>
</dbReference>
<dbReference type="PANTHER" id="PTHR43394:SF1">
    <property type="entry name" value="ATP-BINDING CASSETTE SUB-FAMILY B MEMBER 10, MITOCHONDRIAL"/>
    <property type="match status" value="1"/>
</dbReference>
<evidence type="ECO:0000256" key="14">
    <source>
        <dbReference type="SAM" id="Phobius"/>
    </source>
</evidence>
<reference evidence="17 18" key="1">
    <citation type="submission" date="2018-10" db="EMBL/GenBank/DDBJ databases">
        <title>Comparative functional genomics of the obligate endosymbiont Buchnera aphidicola.</title>
        <authorList>
            <person name="Chong R.A."/>
        </authorList>
    </citation>
    <scope>NUCLEOTIDE SEQUENCE [LARGE SCALE GENOMIC DNA]</scope>
    <source>
        <strain evidence="17 18">Ssp</strain>
    </source>
</reference>
<evidence type="ECO:0000256" key="6">
    <source>
        <dbReference type="ARBA" id="ARBA00022692"/>
    </source>
</evidence>
<dbReference type="InterPro" id="IPR011527">
    <property type="entry name" value="ABC1_TM_dom"/>
</dbReference>
<comment type="catalytic activity">
    <reaction evidence="12">
        <text>ATP + H2O + xenobioticSide 1 = ADP + phosphate + xenobioticSide 2.</text>
        <dbReference type="EC" id="7.6.2.2"/>
    </reaction>
</comment>
<evidence type="ECO:0000256" key="8">
    <source>
        <dbReference type="ARBA" id="ARBA00022840"/>
    </source>
</evidence>
<dbReference type="InterPro" id="IPR027417">
    <property type="entry name" value="P-loop_NTPase"/>
</dbReference>
<protein>
    <recommendedName>
        <fullName evidence="13">Multidrug resistance-like ATP-binding protein MdlA</fullName>
        <ecNumber evidence="3">7.6.2.2</ecNumber>
    </recommendedName>
</protein>
<keyword evidence="9" id="KW-1278">Translocase</keyword>
<evidence type="ECO:0000256" key="1">
    <source>
        <dbReference type="ARBA" id="ARBA00004651"/>
    </source>
</evidence>
<keyword evidence="4" id="KW-0813">Transport</keyword>
<dbReference type="GO" id="GO:0015421">
    <property type="term" value="F:ABC-type oligopeptide transporter activity"/>
    <property type="evidence" value="ECO:0007669"/>
    <property type="project" value="TreeGrafter"/>
</dbReference>
<dbReference type="InterPro" id="IPR039421">
    <property type="entry name" value="Type_1_exporter"/>
</dbReference>
<evidence type="ECO:0000256" key="9">
    <source>
        <dbReference type="ARBA" id="ARBA00022967"/>
    </source>
</evidence>
<dbReference type="SUPFAM" id="SSF52540">
    <property type="entry name" value="P-loop containing nucleoside triphosphate hydrolases"/>
    <property type="match status" value="1"/>
</dbReference>
<dbReference type="EC" id="7.6.2.2" evidence="3"/>
<dbReference type="InterPro" id="IPR003593">
    <property type="entry name" value="AAA+_ATPase"/>
</dbReference>
<dbReference type="PANTHER" id="PTHR43394">
    <property type="entry name" value="ATP-DEPENDENT PERMEASE MDL1, MITOCHONDRIAL"/>
    <property type="match status" value="1"/>
</dbReference>
<dbReference type="GO" id="GO:0016887">
    <property type="term" value="F:ATP hydrolysis activity"/>
    <property type="evidence" value="ECO:0007669"/>
    <property type="project" value="InterPro"/>
</dbReference>
<feature type="transmembrane region" description="Helical" evidence="14">
    <location>
        <begin position="279"/>
        <end position="300"/>
    </location>
</feature>
<evidence type="ECO:0000256" key="13">
    <source>
        <dbReference type="ARBA" id="ARBA00074518"/>
    </source>
</evidence>
<dbReference type="GO" id="GO:0005886">
    <property type="term" value="C:plasma membrane"/>
    <property type="evidence" value="ECO:0007669"/>
    <property type="project" value="UniProtKB-SubCell"/>
</dbReference>
<dbReference type="PROSITE" id="PS50893">
    <property type="entry name" value="ABC_TRANSPORTER_2"/>
    <property type="match status" value="1"/>
</dbReference>
<evidence type="ECO:0000313" key="18">
    <source>
        <dbReference type="Proteomes" id="UP000298636"/>
    </source>
</evidence>
<accession>A0A4D6YEL3</accession>
<evidence type="ECO:0000256" key="7">
    <source>
        <dbReference type="ARBA" id="ARBA00022741"/>
    </source>
</evidence>
<feature type="domain" description="ABC transmembrane type-1" evidence="16">
    <location>
        <begin position="19"/>
        <end position="302"/>
    </location>
</feature>
<feature type="transmembrane region" description="Helical" evidence="14">
    <location>
        <begin position="157"/>
        <end position="178"/>
    </location>
</feature>
<comment type="similarity">
    <text evidence="2">Belongs to the ABC transporter superfamily. Drug exporter-2 (TC 3.A.1.117) family.</text>
</comment>
<dbReference type="GO" id="GO:0008559">
    <property type="term" value="F:ABC-type xenobiotic transporter activity"/>
    <property type="evidence" value="ECO:0007669"/>
    <property type="project" value="UniProtKB-EC"/>
</dbReference>
<dbReference type="InterPro" id="IPR036640">
    <property type="entry name" value="ABC1_TM_sf"/>
</dbReference>
<feature type="domain" description="ABC transporter" evidence="15">
    <location>
        <begin position="333"/>
        <end position="570"/>
    </location>
</feature>
<keyword evidence="8 17" id="KW-0067">ATP-binding</keyword>
<dbReference type="GO" id="GO:0005524">
    <property type="term" value="F:ATP binding"/>
    <property type="evidence" value="ECO:0007669"/>
    <property type="project" value="UniProtKB-KW"/>
</dbReference>
<dbReference type="Proteomes" id="UP000298636">
    <property type="component" value="Chromosome"/>
</dbReference>
<proteinExistence type="inferred from homology"/>
<dbReference type="PROSITE" id="PS50929">
    <property type="entry name" value="ABC_TM1F"/>
    <property type="match status" value="1"/>
</dbReference>
<dbReference type="InterPro" id="IPR017871">
    <property type="entry name" value="ABC_transporter-like_CS"/>
</dbReference>